<organism evidence="9 10">
    <name type="scientific">Rhodanobacter hydrolyticus</name>
    <dbReference type="NCBI Taxonomy" id="2250595"/>
    <lineage>
        <taxon>Bacteria</taxon>
        <taxon>Pseudomonadati</taxon>
        <taxon>Pseudomonadota</taxon>
        <taxon>Gammaproteobacteria</taxon>
        <taxon>Lysobacterales</taxon>
        <taxon>Rhodanobacteraceae</taxon>
        <taxon>Rhodanobacter</taxon>
    </lineage>
</organism>
<dbReference type="EMBL" id="JADIKK010000008">
    <property type="protein sequence ID" value="MFK2877293.1"/>
    <property type="molecule type" value="Genomic_DNA"/>
</dbReference>
<evidence type="ECO:0000256" key="1">
    <source>
        <dbReference type="ARBA" id="ARBA00004496"/>
    </source>
</evidence>
<evidence type="ECO:0000259" key="8">
    <source>
        <dbReference type="PROSITE" id="PS51096"/>
    </source>
</evidence>
<evidence type="ECO:0000256" key="5">
    <source>
        <dbReference type="ARBA" id="ARBA00022679"/>
    </source>
</evidence>
<gene>
    <name evidence="9" type="ORF">ISP25_09465</name>
</gene>
<dbReference type="InterPro" id="IPR036662">
    <property type="entry name" value="PTS_EIIA_man-typ_sf"/>
</dbReference>
<keyword evidence="6" id="KW-0598">Phosphotransferase system</keyword>
<sequence length="132" mass="13879">MSVGVLLMTHEAVGQALISAAHHVMPKLPLQVEAVEVPPQADPDVMRTLTARHARALDQGEGVLVLADLYGATPCNIGLSLSSLGVRLRCVSGLNLPMLLRVLNYSDKTLDELAEIAASGGRGGIFIDKACP</sequence>
<dbReference type="InterPro" id="IPR004701">
    <property type="entry name" value="PTS_EIIA_man-typ"/>
</dbReference>
<feature type="domain" description="PTS EIIA type-4" evidence="8">
    <location>
        <begin position="2"/>
        <end position="125"/>
    </location>
</feature>
<evidence type="ECO:0000256" key="7">
    <source>
        <dbReference type="ARBA" id="ARBA00022777"/>
    </source>
</evidence>
<keyword evidence="3" id="KW-0963">Cytoplasm</keyword>
<dbReference type="PANTHER" id="PTHR33799:SF1">
    <property type="entry name" value="PTS SYSTEM MANNOSE-SPECIFIC EIIAB COMPONENT-RELATED"/>
    <property type="match status" value="1"/>
</dbReference>
<dbReference type="RefSeq" id="WP_192153992.1">
    <property type="nucleotide sequence ID" value="NZ_JADIKK010000008.1"/>
</dbReference>
<dbReference type="PROSITE" id="PS51096">
    <property type="entry name" value="PTS_EIIA_TYPE_4"/>
    <property type="match status" value="1"/>
</dbReference>
<dbReference type="Pfam" id="PF03610">
    <property type="entry name" value="EIIA-man"/>
    <property type="match status" value="1"/>
</dbReference>
<comment type="subcellular location">
    <subcellularLocation>
        <location evidence="1">Cytoplasm</location>
    </subcellularLocation>
</comment>
<evidence type="ECO:0000313" key="10">
    <source>
        <dbReference type="Proteomes" id="UP001620339"/>
    </source>
</evidence>
<keyword evidence="5" id="KW-0808">Transferase</keyword>
<evidence type="ECO:0000256" key="4">
    <source>
        <dbReference type="ARBA" id="ARBA00022597"/>
    </source>
</evidence>
<keyword evidence="7" id="KW-0418">Kinase</keyword>
<evidence type="ECO:0000256" key="2">
    <source>
        <dbReference type="ARBA" id="ARBA00022448"/>
    </source>
</evidence>
<dbReference type="Gene3D" id="3.40.50.510">
    <property type="entry name" value="Phosphotransferase system, mannose-type IIA component"/>
    <property type="match status" value="1"/>
</dbReference>
<evidence type="ECO:0000256" key="6">
    <source>
        <dbReference type="ARBA" id="ARBA00022683"/>
    </source>
</evidence>
<protein>
    <submittedName>
        <fullName evidence="9">PTS fructose IIA subunit family protein</fullName>
    </submittedName>
</protein>
<accession>A0ABW8J6B5</accession>
<dbReference type="Proteomes" id="UP001620339">
    <property type="component" value="Unassembled WGS sequence"/>
</dbReference>
<evidence type="ECO:0000313" key="9">
    <source>
        <dbReference type="EMBL" id="MFK2877293.1"/>
    </source>
</evidence>
<comment type="caution">
    <text evidence="9">The sequence shown here is derived from an EMBL/GenBank/DDBJ whole genome shotgun (WGS) entry which is preliminary data.</text>
</comment>
<dbReference type="SUPFAM" id="SSF53062">
    <property type="entry name" value="PTS system fructose IIA component-like"/>
    <property type="match status" value="1"/>
</dbReference>
<keyword evidence="4" id="KW-0762">Sugar transport</keyword>
<keyword evidence="2" id="KW-0813">Transport</keyword>
<keyword evidence="10" id="KW-1185">Reference proteome</keyword>
<evidence type="ECO:0000256" key="3">
    <source>
        <dbReference type="ARBA" id="ARBA00022490"/>
    </source>
</evidence>
<proteinExistence type="predicted"/>
<dbReference type="PANTHER" id="PTHR33799">
    <property type="entry name" value="PTS PERMEASE-RELATED-RELATED"/>
    <property type="match status" value="1"/>
</dbReference>
<name>A0ABW8J6B5_9GAMM</name>
<dbReference type="InterPro" id="IPR033887">
    <property type="entry name" value="PTS_IIA_man"/>
</dbReference>
<dbReference type="CDD" id="cd00006">
    <property type="entry name" value="PTS_IIA_man"/>
    <property type="match status" value="1"/>
</dbReference>
<dbReference type="InterPro" id="IPR051471">
    <property type="entry name" value="Bacterial_PTS_sugar_comp"/>
</dbReference>
<reference evidence="9 10" key="1">
    <citation type="submission" date="2020-10" db="EMBL/GenBank/DDBJ databases">
        <title>Phylogeny of dyella-like bacteria.</title>
        <authorList>
            <person name="Fu J."/>
        </authorList>
    </citation>
    <scope>NUCLEOTIDE SEQUENCE [LARGE SCALE GENOMIC DNA]</scope>
    <source>
        <strain evidence="9 10">KACC 19113</strain>
    </source>
</reference>